<organism evidence="2 3">
    <name type="scientific">Sinocyclocheilus rhinocerous</name>
    <dbReference type="NCBI Taxonomy" id="307959"/>
    <lineage>
        <taxon>Eukaryota</taxon>
        <taxon>Metazoa</taxon>
        <taxon>Chordata</taxon>
        <taxon>Craniata</taxon>
        <taxon>Vertebrata</taxon>
        <taxon>Euteleostomi</taxon>
        <taxon>Actinopterygii</taxon>
        <taxon>Neopterygii</taxon>
        <taxon>Teleostei</taxon>
        <taxon>Ostariophysi</taxon>
        <taxon>Cypriniformes</taxon>
        <taxon>Cyprinidae</taxon>
        <taxon>Cyprininae</taxon>
        <taxon>Sinocyclocheilus</taxon>
    </lineage>
</organism>
<dbReference type="InterPro" id="IPR013783">
    <property type="entry name" value="Ig-like_fold"/>
</dbReference>
<dbReference type="InterPro" id="IPR013098">
    <property type="entry name" value="Ig_I-set"/>
</dbReference>
<reference evidence="2" key="1">
    <citation type="submission" date="2025-08" db="UniProtKB">
        <authorList>
            <consortium name="Ensembl"/>
        </authorList>
    </citation>
    <scope>IDENTIFICATION</scope>
</reference>
<evidence type="ECO:0000313" key="3">
    <source>
        <dbReference type="Proteomes" id="UP000472270"/>
    </source>
</evidence>
<dbReference type="InterPro" id="IPR007110">
    <property type="entry name" value="Ig-like_dom"/>
</dbReference>
<dbReference type="Proteomes" id="UP000472270">
    <property type="component" value="Unassembled WGS sequence"/>
</dbReference>
<dbReference type="InterPro" id="IPR036179">
    <property type="entry name" value="Ig-like_dom_sf"/>
</dbReference>
<protein>
    <recommendedName>
        <fullName evidence="1">Ig-like domain-containing protein</fullName>
    </recommendedName>
</protein>
<proteinExistence type="predicted"/>
<feature type="domain" description="Ig-like" evidence="1">
    <location>
        <begin position="301"/>
        <end position="380"/>
    </location>
</feature>
<dbReference type="PANTHER" id="PTHR47633">
    <property type="entry name" value="IMMUNOGLOBULIN"/>
    <property type="match status" value="1"/>
</dbReference>
<accession>A0A673GNA3</accession>
<dbReference type="SUPFAM" id="SSF48726">
    <property type="entry name" value="Immunoglobulin"/>
    <property type="match status" value="3"/>
</dbReference>
<dbReference type="Ensembl" id="ENSSRHT00000015352.1">
    <property type="protein sequence ID" value="ENSSRHP00000014855.1"/>
    <property type="gene ID" value="ENSSRHG00000008251.1"/>
</dbReference>
<feature type="domain" description="Ig-like" evidence="1">
    <location>
        <begin position="196"/>
        <end position="286"/>
    </location>
</feature>
<sequence>MKNEGKNKKVCVYNFAQCIYKFCYFQEFQISAIERKIIQEIEIRILKITYRELVIEDGEEMVMNVAEHEAVRSSFSTPVKSYRILEGMGVTFHSIANPLPDIVWLKNSDIISPHKYPHIKIEGTKGQAHFQIPQTTGSDSAWYTATAINKAGRDTTRCRVNAKDVAPPEIEPLHLRYGQEQWEEGDLDDKEKQQKPHFKKKITSVRMKRFGPVHFECRLTPIGDPTMVVEWLHDGKPLEAANRLRMINEFGFCSLDYEVAYSRDSGAITCRATNNFGADQTSATLIVKDEKSLVEDKQVFEGETAKYRCRVTGYPTPKVNWYLNGQLIRKSKRFRQHYDGIHYLEITDCKYWLKTQRVQLSMLSSLKSNRRKTSGQSCTVLLRRLRRHLALNLAEYLLML</sequence>
<dbReference type="PROSITE" id="PS50835">
    <property type="entry name" value="IG_LIKE"/>
    <property type="match status" value="2"/>
</dbReference>
<keyword evidence="3" id="KW-1185">Reference proteome</keyword>
<evidence type="ECO:0000313" key="2">
    <source>
        <dbReference type="Ensembl" id="ENSSRHP00000014855.1"/>
    </source>
</evidence>
<dbReference type="Pfam" id="PF07679">
    <property type="entry name" value="I-set"/>
    <property type="match status" value="3"/>
</dbReference>
<dbReference type="FunFam" id="2.60.40.10:FF:000659">
    <property type="entry name" value="titin isoform X1"/>
    <property type="match status" value="1"/>
</dbReference>
<dbReference type="PANTHER" id="PTHR47633:SF4">
    <property type="entry name" value="MYOPALLADIN ISOFORM X1"/>
    <property type="match status" value="1"/>
</dbReference>
<dbReference type="Gene3D" id="2.60.40.10">
    <property type="entry name" value="Immunoglobulins"/>
    <property type="match status" value="3"/>
</dbReference>
<name>A0A673GNA3_9TELE</name>
<evidence type="ECO:0000259" key="1">
    <source>
        <dbReference type="PROSITE" id="PS50835"/>
    </source>
</evidence>
<reference evidence="2" key="2">
    <citation type="submission" date="2025-09" db="UniProtKB">
        <authorList>
            <consortium name="Ensembl"/>
        </authorList>
    </citation>
    <scope>IDENTIFICATION</scope>
</reference>
<dbReference type="AlphaFoldDB" id="A0A673GNA3"/>
<dbReference type="FunFam" id="2.60.40.10:FF:000697">
    <property type="entry name" value="titin isoform X1"/>
    <property type="match status" value="1"/>
</dbReference>